<dbReference type="Pfam" id="PF10318">
    <property type="entry name" value="7TM_GPCR_Srh"/>
    <property type="match status" value="2"/>
</dbReference>
<feature type="transmembrane region" description="Helical" evidence="1">
    <location>
        <begin position="208"/>
        <end position="228"/>
    </location>
</feature>
<reference evidence="2" key="1">
    <citation type="submission" date="2022-11" db="EMBL/GenBank/DDBJ databases">
        <authorList>
            <person name="Kikuchi T."/>
        </authorList>
    </citation>
    <scope>NUCLEOTIDE SEQUENCE</scope>
    <source>
        <strain evidence="2">PS1010</strain>
    </source>
</reference>
<keyword evidence="3" id="KW-1185">Reference proteome</keyword>
<dbReference type="OrthoDB" id="5910500at2759"/>
<feature type="transmembrane region" description="Helical" evidence="1">
    <location>
        <begin position="171"/>
        <end position="202"/>
    </location>
</feature>
<dbReference type="AlphaFoldDB" id="A0A9P1IVT3"/>
<sequence length="264" mass="30392">MFLKYAAHSISLIGIPIYFFGFYCVIWKTPKNVKSVKKCMIISCLWCLIQDIDLTLLTIPFILIPTYSGLPIGAMSKVGISTKIQTIIGLFIIVARNRVFKILPNLYPTIYTSDVFVISEDLSLVSTYFCLYLSNMIGQLVFFSAVTFYNLYFSKENLILSKNTRILQRKLFIGVCIQVTLPLTLVVFPFLSIFYCCVFNYHNQTLNNFMSIAVYLHGTLSVLTMIIIHPPYRKLLLNFFRCKIEKQIKVHSLVLMNTRPSTTY</sequence>
<evidence type="ECO:0000256" key="1">
    <source>
        <dbReference type="SAM" id="Phobius"/>
    </source>
</evidence>
<evidence type="ECO:0000313" key="2">
    <source>
        <dbReference type="EMBL" id="CAI5453170.1"/>
    </source>
</evidence>
<feature type="transmembrane region" description="Helical" evidence="1">
    <location>
        <begin position="6"/>
        <end position="27"/>
    </location>
</feature>
<dbReference type="InterPro" id="IPR019422">
    <property type="entry name" value="7TM_GPCR_serpentine_rcpt_Srh"/>
</dbReference>
<dbReference type="Proteomes" id="UP001152747">
    <property type="component" value="Unassembled WGS sequence"/>
</dbReference>
<keyword evidence="1" id="KW-1133">Transmembrane helix</keyword>
<evidence type="ECO:0000313" key="3">
    <source>
        <dbReference type="Proteomes" id="UP001152747"/>
    </source>
</evidence>
<keyword evidence="1" id="KW-0472">Membrane</keyword>
<name>A0A9P1IVT3_9PELO</name>
<gene>
    <name evidence="2" type="ORF">CAMP_LOCUS15807</name>
</gene>
<keyword evidence="1" id="KW-0812">Transmembrane</keyword>
<feature type="transmembrane region" description="Helical" evidence="1">
    <location>
        <begin position="131"/>
        <end position="151"/>
    </location>
</feature>
<accession>A0A9P1IVT3</accession>
<feature type="transmembrane region" description="Helical" evidence="1">
    <location>
        <begin position="39"/>
        <end position="63"/>
    </location>
</feature>
<evidence type="ECO:0008006" key="4">
    <source>
        <dbReference type="Google" id="ProtNLM"/>
    </source>
</evidence>
<proteinExistence type="predicted"/>
<dbReference type="PANTHER" id="PTHR46891">
    <property type="entry name" value="SERPENTINE RECEPTOR, CLASS H-RELATED"/>
    <property type="match status" value="1"/>
</dbReference>
<dbReference type="EMBL" id="CANHGI010000005">
    <property type="protein sequence ID" value="CAI5453170.1"/>
    <property type="molecule type" value="Genomic_DNA"/>
</dbReference>
<protein>
    <recommendedName>
        <fullName evidence="4">Serpentine Receptor, class H</fullName>
    </recommendedName>
</protein>
<organism evidence="2 3">
    <name type="scientific">Caenorhabditis angaria</name>
    <dbReference type="NCBI Taxonomy" id="860376"/>
    <lineage>
        <taxon>Eukaryota</taxon>
        <taxon>Metazoa</taxon>
        <taxon>Ecdysozoa</taxon>
        <taxon>Nematoda</taxon>
        <taxon>Chromadorea</taxon>
        <taxon>Rhabditida</taxon>
        <taxon>Rhabditina</taxon>
        <taxon>Rhabditomorpha</taxon>
        <taxon>Rhabditoidea</taxon>
        <taxon>Rhabditidae</taxon>
        <taxon>Peloderinae</taxon>
        <taxon>Caenorhabditis</taxon>
    </lineage>
</organism>
<comment type="caution">
    <text evidence="2">The sequence shown here is derived from an EMBL/GenBank/DDBJ whole genome shotgun (WGS) entry which is preliminary data.</text>
</comment>